<sequence length="805" mass="90940">MRKIKLTNNQRNLLKFINALIVTHTPKSYSFLRNCFSYISEKLDRKVFGKRGTVHEACTVVTEEVRNHIIMNSHSLEDYSSVISSIDQQLIDKIGSPSLLTNLCLQLERKVSTETRNNYRIAMAAFGDTEDMFDQLTANNSFNPGVLEHYIGFISDYINSSNSQVLYKEAYKVLSITCLLTPQNILLRGLARAAIYIINNNSNWISNPRQELFTEFCTSVSLNITAHTRSFREDTIASISAEFAQDHPMINWLLNTSNHFNNQYSSAALYASMGASFAIFITRIHAEYAVTQARNDILQALNGTQNITIYQNRTIYDSLIKSGNNTFDNSTGNITVYAPNHSSQYFPQNEGWFNGMVEWIPCALRMTLLLFVLPRAFLSPIRKNYILQRYKSIELTPQQRLAHRSLVGSMAWRWACVASMQPGRVVTSQLNDQVFKWSALRFIVPATFIEEALKIESIANSHYKLSCRNISSSRFHTPLPIIYTCCAASLVLEYTSISIDSVSQPVSRALTIFTKLIRPAALVLPLIINRNRTQFFPATRTVAYASMLRLGTTGIFLPLFDLARGQTHWESVTGGLLQVASAYSDRAIGATINTINNVELHLAIINPMTQSATQSHGTIALLLPIIEQGHQRHKYNMSVAEIAALLEEQVGLYVEQQHKRTSSPSIVEVTDEEAEQIIREQEERHLSRRQYRSDLNAPLEKVTIEPSDRTQYLSRRMTKFTTTHKHKHRKKLNKGHASNSDENICLLSLTQFSSSIFIPEDTTSTTPHTTSVISTNIQNPSSNICAPTVCQSLPTTPSMQRRHSI</sequence>
<comment type="caution">
    <text evidence="1">The sequence shown here is derived from an EMBL/GenBank/DDBJ whole genome shotgun (WGS) entry which is preliminary data.</text>
</comment>
<dbReference type="RefSeq" id="WP_065432462.1">
    <property type="nucleotide sequence ID" value="NZ_BDDL01000035.1"/>
</dbReference>
<dbReference type="AlphaFoldDB" id="A0A170RRH1"/>
<dbReference type="Proteomes" id="UP000092677">
    <property type="component" value="Unassembled WGS sequence"/>
</dbReference>
<name>A0A170RRH1_EHRRU</name>
<dbReference type="EMBL" id="BDDL01000035">
    <property type="protein sequence ID" value="GAT77086.1"/>
    <property type="molecule type" value="Genomic_DNA"/>
</dbReference>
<accession>A0A170RRH1</accession>
<evidence type="ECO:0000313" key="1">
    <source>
        <dbReference type="EMBL" id="GAT77086.1"/>
    </source>
</evidence>
<reference evidence="2" key="1">
    <citation type="submission" date="2016-05" db="EMBL/GenBank/DDBJ databases">
        <title>Draft genome sequences of four strains of Ehrlichia ruminantium, a tick-borne pathogen of ruminants, isolated from Zimbabwe, The Gambia and Ghana.</title>
        <authorList>
            <person name="Nakao R."/>
            <person name="Jongejan F."/>
            <person name="Sugimoto C."/>
        </authorList>
    </citation>
    <scope>NUCLEOTIDE SEQUENCE [LARGE SCALE GENOMIC DNA]</scope>
    <source>
        <strain evidence="2">Kerr Seringe</strain>
    </source>
</reference>
<dbReference type="STRING" id="779.GCA_002019755_00278"/>
<gene>
    <name evidence="1" type="ORF">EHRUM2_02960</name>
</gene>
<proteinExistence type="predicted"/>
<evidence type="ECO:0000313" key="2">
    <source>
        <dbReference type="Proteomes" id="UP000092677"/>
    </source>
</evidence>
<protein>
    <submittedName>
        <fullName evidence="1">Uncharacterized protein</fullName>
    </submittedName>
</protein>
<organism evidence="1 2">
    <name type="scientific">Ehrlichia ruminantium</name>
    <name type="common">heartwater rickettsia</name>
    <name type="synonym">Cowdria ruminantium</name>
    <dbReference type="NCBI Taxonomy" id="779"/>
    <lineage>
        <taxon>Bacteria</taxon>
        <taxon>Pseudomonadati</taxon>
        <taxon>Pseudomonadota</taxon>
        <taxon>Alphaproteobacteria</taxon>
        <taxon>Rickettsiales</taxon>
        <taxon>Anaplasmataceae</taxon>
        <taxon>Ehrlichia</taxon>
    </lineage>
</organism>